<feature type="transmembrane region" description="Helical" evidence="1">
    <location>
        <begin position="355"/>
        <end position="375"/>
    </location>
</feature>
<feature type="transmembrane region" description="Helical" evidence="1">
    <location>
        <begin position="127"/>
        <end position="142"/>
    </location>
</feature>
<keyword evidence="1" id="KW-1133">Transmembrane helix</keyword>
<dbReference type="Proteomes" id="UP001235840">
    <property type="component" value="Unassembled WGS sequence"/>
</dbReference>
<organism evidence="3 4">
    <name type="scientific">Caldalkalibacillus horti</name>
    <dbReference type="NCBI Taxonomy" id="77523"/>
    <lineage>
        <taxon>Bacteria</taxon>
        <taxon>Bacillati</taxon>
        <taxon>Bacillota</taxon>
        <taxon>Bacilli</taxon>
        <taxon>Bacillales</taxon>
        <taxon>Bacillaceae</taxon>
        <taxon>Caldalkalibacillus</taxon>
    </lineage>
</organism>
<evidence type="ECO:0000259" key="2">
    <source>
        <dbReference type="Pfam" id="PF04235"/>
    </source>
</evidence>
<feature type="transmembrane region" description="Helical" evidence="1">
    <location>
        <begin position="21"/>
        <end position="44"/>
    </location>
</feature>
<gene>
    <name evidence="3" type="ORF">J2S11_002438</name>
</gene>
<accession>A0ABT9W0A4</accession>
<keyword evidence="4" id="KW-1185">Reference proteome</keyword>
<feature type="domain" description="DUF418" evidence="2">
    <location>
        <begin position="236"/>
        <end position="399"/>
    </location>
</feature>
<sequence>MNRERVILASVGKKERIEELDIIRGVALLGILLANMSLFSYPYAYYEMLNFSLWNDVWNRSVVWLIHIFVEYKFITIFSFLFGLGFTIFIQRSLDKSGKPGRLFVRRMLFLLVLGLIHGYFIWFGDILLIYGVLGLFLLLFRNASPKTLLILGLGTLLLMTTLMAVQTFIFDNEMSNLAPPSEQIKQTAEQSLHNYSNGSFIDIFNQRITDGNLLHFGMFYSFFLSLGMFFIGAFAGKKRYFQKLNENRNIIKRVWIGSLFIGIPFLVLQIILKLTIDQANNGFNFAQVTGILVSGPAIALFYISSLLILLRTKRGKKVLAPFASVGRMALTNYLLQSIICTTLFYSYGLGWYGAVGPLLGSVLAFCIFGFQIFLSNKWLAHFEYGPMEWLWRWITYLKRPVFKKKKEEIDVNYFSN</sequence>
<dbReference type="PANTHER" id="PTHR30590:SF2">
    <property type="entry name" value="INNER MEMBRANE PROTEIN"/>
    <property type="match status" value="1"/>
</dbReference>
<protein>
    <recommendedName>
        <fullName evidence="2">DUF418 domain-containing protein</fullName>
    </recommendedName>
</protein>
<feature type="transmembrane region" description="Helical" evidence="1">
    <location>
        <begin position="331"/>
        <end position="349"/>
    </location>
</feature>
<dbReference type="PANTHER" id="PTHR30590">
    <property type="entry name" value="INNER MEMBRANE PROTEIN"/>
    <property type="match status" value="1"/>
</dbReference>
<feature type="transmembrane region" description="Helical" evidence="1">
    <location>
        <begin position="255"/>
        <end position="277"/>
    </location>
</feature>
<dbReference type="InterPro" id="IPR007349">
    <property type="entry name" value="DUF418"/>
</dbReference>
<evidence type="ECO:0000313" key="3">
    <source>
        <dbReference type="EMBL" id="MDQ0166534.1"/>
    </source>
</evidence>
<feature type="transmembrane region" description="Helical" evidence="1">
    <location>
        <begin position="149"/>
        <end position="171"/>
    </location>
</feature>
<feature type="transmembrane region" description="Helical" evidence="1">
    <location>
        <begin position="64"/>
        <end position="91"/>
    </location>
</feature>
<feature type="transmembrane region" description="Helical" evidence="1">
    <location>
        <begin position="103"/>
        <end position="121"/>
    </location>
</feature>
<feature type="transmembrane region" description="Helical" evidence="1">
    <location>
        <begin position="214"/>
        <end position="235"/>
    </location>
</feature>
<proteinExistence type="predicted"/>
<reference evidence="3 4" key="1">
    <citation type="submission" date="2023-07" db="EMBL/GenBank/DDBJ databases">
        <title>Genomic Encyclopedia of Type Strains, Phase IV (KMG-IV): sequencing the most valuable type-strain genomes for metagenomic binning, comparative biology and taxonomic classification.</title>
        <authorList>
            <person name="Goeker M."/>
        </authorList>
    </citation>
    <scope>NUCLEOTIDE SEQUENCE [LARGE SCALE GENOMIC DNA]</scope>
    <source>
        <strain evidence="3 4">DSM 12751</strain>
    </source>
</reference>
<keyword evidence="1" id="KW-0472">Membrane</keyword>
<feature type="transmembrane region" description="Helical" evidence="1">
    <location>
        <begin position="289"/>
        <end position="311"/>
    </location>
</feature>
<keyword evidence="1" id="KW-0812">Transmembrane</keyword>
<dbReference type="Pfam" id="PF04235">
    <property type="entry name" value="DUF418"/>
    <property type="match status" value="1"/>
</dbReference>
<evidence type="ECO:0000256" key="1">
    <source>
        <dbReference type="SAM" id="Phobius"/>
    </source>
</evidence>
<name>A0ABT9W0A4_9BACI</name>
<dbReference type="InterPro" id="IPR052529">
    <property type="entry name" value="Bact_Transport_Assoc"/>
</dbReference>
<dbReference type="EMBL" id="JAUSTY010000009">
    <property type="protein sequence ID" value="MDQ0166534.1"/>
    <property type="molecule type" value="Genomic_DNA"/>
</dbReference>
<comment type="caution">
    <text evidence="3">The sequence shown here is derived from an EMBL/GenBank/DDBJ whole genome shotgun (WGS) entry which is preliminary data.</text>
</comment>
<evidence type="ECO:0000313" key="4">
    <source>
        <dbReference type="Proteomes" id="UP001235840"/>
    </source>
</evidence>
<dbReference type="RefSeq" id="WP_307394817.1">
    <property type="nucleotide sequence ID" value="NZ_BAAADK010000045.1"/>
</dbReference>